<protein>
    <submittedName>
        <fullName evidence="2">Uncharacterized protein</fullName>
    </submittedName>
</protein>
<keyword evidence="1" id="KW-1133">Transmembrane helix</keyword>
<dbReference type="Proteomes" id="UP000629619">
    <property type="component" value="Unassembled WGS sequence"/>
</dbReference>
<accession>A0A919N6E6</accession>
<feature type="transmembrane region" description="Helical" evidence="1">
    <location>
        <begin position="6"/>
        <end position="23"/>
    </location>
</feature>
<name>A0A919N6E6_9ACTN</name>
<keyword evidence="1" id="KW-0812">Transmembrane</keyword>
<keyword evidence="1" id="KW-0472">Membrane</keyword>
<comment type="caution">
    <text evidence="2">The sequence shown here is derived from an EMBL/GenBank/DDBJ whole genome shotgun (WGS) entry which is preliminary data.</text>
</comment>
<organism evidence="2 3">
    <name type="scientific">Actinoplanes siamensis</name>
    <dbReference type="NCBI Taxonomy" id="1223317"/>
    <lineage>
        <taxon>Bacteria</taxon>
        <taxon>Bacillati</taxon>
        <taxon>Actinomycetota</taxon>
        <taxon>Actinomycetes</taxon>
        <taxon>Micromonosporales</taxon>
        <taxon>Micromonosporaceae</taxon>
        <taxon>Actinoplanes</taxon>
    </lineage>
</organism>
<keyword evidence="3" id="KW-1185">Reference proteome</keyword>
<evidence type="ECO:0000313" key="3">
    <source>
        <dbReference type="Proteomes" id="UP000629619"/>
    </source>
</evidence>
<evidence type="ECO:0000256" key="1">
    <source>
        <dbReference type="SAM" id="Phobius"/>
    </source>
</evidence>
<dbReference type="EMBL" id="BOMW01000025">
    <property type="protein sequence ID" value="GIF05232.1"/>
    <property type="molecule type" value="Genomic_DNA"/>
</dbReference>
<gene>
    <name evidence="2" type="ORF">Asi03nite_27700</name>
</gene>
<reference evidence="2" key="1">
    <citation type="submission" date="2021-01" db="EMBL/GenBank/DDBJ databases">
        <title>Whole genome shotgun sequence of Actinoplanes siamensis NBRC 109076.</title>
        <authorList>
            <person name="Komaki H."/>
            <person name="Tamura T."/>
        </authorList>
    </citation>
    <scope>NUCLEOTIDE SEQUENCE</scope>
    <source>
        <strain evidence="2">NBRC 109076</strain>
    </source>
</reference>
<evidence type="ECO:0000313" key="2">
    <source>
        <dbReference type="EMBL" id="GIF05232.1"/>
    </source>
</evidence>
<dbReference type="AlphaFoldDB" id="A0A919N6E6"/>
<proteinExistence type="predicted"/>
<sequence length="53" mass="5538">MVALWVVAGRAVALWVVALWVAVPRVGRRAAGDRAPEAPRLVVGVPARVTPPG</sequence>